<dbReference type="Pfam" id="PF17846">
    <property type="entry name" value="XRN_M"/>
    <property type="match status" value="1"/>
</dbReference>
<dbReference type="InterPro" id="IPR041412">
    <property type="entry name" value="Xrn1_helical"/>
</dbReference>
<feature type="domain" description="Xrn1 helical" evidence="2">
    <location>
        <begin position="59"/>
        <end position="93"/>
    </location>
</feature>
<dbReference type="AlphaFoldDB" id="A0A8S9K2V1"/>
<organism evidence="3">
    <name type="scientific">Brassica cretica</name>
    <name type="common">Mustard</name>
    <dbReference type="NCBI Taxonomy" id="69181"/>
    <lineage>
        <taxon>Eukaryota</taxon>
        <taxon>Viridiplantae</taxon>
        <taxon>Streptophyta</taxon>
        <taxon>Embryophyta</taxon>
        <taxon>Tracheophyta</taxon>
        <taxon>Spermatophyta</taxon>
        <taxon>Magnoliopsida</taxon>
        <taxon>eudicotyledons</taxon>
        <taxon>Gunneridae</taxon>
        <taxon>Pentapetalae</taxon>
        <taxon>rosids</taxon>
        <taxon>malvids</taxon>
        <taxon>Brassicales</taxon>
        <taxon>Brassicaceae</taxon>
        <taxon>Brassiceae</taxon>
        <taxon>Brassica</taxon>
    </lineage>
</organism>
<sequence>MSSLYTNALTSSIESVCLSCLLMTPSKESPETSLMLTSNLMENNEEMKQISRRGPSEIPPGPIDDKLGEPGYKERYYAEKFSTSISEETEQIIQDLVLHILLCHPICFRS</sequence>
<reference evidence="3" key="1">
    <citation type="submission" date="2019-12" db="EMBL/GenBank/DDBJ databases">
        <title>Genome sequencing and annotation of Brassica cretica.</title>
        <authorList>
            <person name="Studholme D.J."/>
            <person name="Sarris P.F."/>
        </authorList>
    </citation>
    <scope>NUCLEOTIDE SEQUENCE</scope>
    <source>
        <strain evidence="3">PFS-102/07</strain>
        <tissue evidence="3">Leaf</tissue>
    </source>
</reference>
<feature type="region of interest" description="Disordered" evidence="1">
    <location>
        <begin position="41"/>
        <end position="70"/>
    </location>
</feature>
<proteinExistence type="predicted"/>
<evidence type="ECO:0000259" key="2">
    <source>
        <dbReference type="Pfam" id="PF17846"/>
    </source>
</evidence>
<dbReference type="EMBL" id="QGKY02000190">
    <property type="protein sequence ID" value="KAF2588725.1"/>
    <property type="molecule type" value="Genomic_DNA"/>
</dbReference>
<protein>
    <recommendedName>
        <fullName evidence="2">Xrn1 helical domain-containing protein</fullName>
    </recommendedName>
</protein>
<evidence type="ECO:0000313" key="3">
    <source>
        <dbReference type="EMBL" id="KAF2588725.1"/>
    </source>
</evidence>
<evidence type="ECO:0000256" key="1">
    <source>
        <dbReference type="SAM" id="MobiDB-lite"/>
    </source>
</evidence>
<accession>A0A8S9K2V1</accession>
<gene>
    <name evidence="3" type="ORF">F2Q70_00040186</name>
</gene>
<comment type="caution">
    <text evidence="3">The sequence shown here is derived from an EMBL/GenBank/DDBJ whole genome shotgun (WGS) entry which is preliminary data.</text>
</comment>
<name>A0A8S9K2V1_BRACR</name>